<reference evidence="1" key="1">
    <citation type="journal article" date="2013" name="Plasmid">
        <title>Sequence determination and analysis of three plasmids of Pseudomonas sp. GLE121, a psychrophile isolated from surface ice of Ecology Glacier (Antarctica).</title>
        <authorList>
            <person name="Dziewit L."/>
            <person name="Grzesiak J."/>
            <person name="Ciok A."/>
            <person name="Nieckarz M."/>
            <person name="Zdanowski M.K."/>
            <person name="Bartosik D."/>
        </authorList>
    </citation>
    <scope>NUCLEOTIDE SEQUENCE</scope>
    <source>
        <strain evidence="1">GLE121</strain>
        <plasmid evidence="1">pGLE121P3</plasmid>
    </source>
</reference>
<keyword evidence="1" id="KW-0614">Plasmid</keyword>
<dbReference type="EMBL" id="KC542383">
    <property type="protein sequence ID" value="AGL12893.1"/>
    <property type="molecule type" value="Genomic_DNA"/>
</dbReference>
<accession>R4L7K3</accession>
<sequence length="84" mass="9294">MSLLIDDLCTTATQWRTDHQKNNDGVVLIWQGAVYGWKNSLRDAAHERPGVYAVDDAGHVFIAEGGDDYNGAKCWVTVVPSMSR</sequence>
<protein>
    <recommendedName>
        <fullName evidence="2">Antirestriction protein ArdR</fullName>
    </recommendedName>
</protein>
<dbReference type="AlphaFoldDB" id="R4L7K3"/>
<evidence type="ECO:0008006" key="2">
    <source>
        <dbReference type="Google" id="ProtNLM"/>
    </source>
</evidence>
<name>R4L7K3_9PSED</name>
<evidence type="ECO:0000313" key="1">
    <source>
        <dbReference type="EMBL" id="AGL12893.1"/>
    </source>
</evidence>
<dbReference type="RefSeq" id="WP_015647648.1">
    <property type="nucleotide sequence ID" value="NC_021212.1"/>
</dbReference>
<organism evidence="1">
    <name type="scientific">Pseudomonas sp. GLE121</name>
    <dbReference type="NCBI Taxonomy" id="1329969"/>
    <lineage>
        <taxon>Bacteria</taxon>
        <taxon>Pseudomonadati</taxon>
        <taxon>Pseudomonadota</taxon>
        <taxon>Gammaproteobacteria</taxon>
        <taxon>Pseudomonadales</taxon>
        <taxon>Pseudomonadaceae</taxon>
        <taxon>Pseudomonas</taxon>
    </lineage>
</organism>
<geneLocation type="plasmid" evidence="1">
    <name>pGLE121P3</name>
</geneLocation>
<proteinExistence type="predicted"/>